<evidence type="ECO:0000259" key="9">
    <source>
        <dbReference type="Pfam" id="PF10277"/>
    </source>
</evidence>
<evidence type="ECO:0000256" key="6">
    <source>
        <dbReference type="ARBA" id="ARBA00023034"/>
    </source>
</evidence>
<keyword evidence="5 8" id="KW-1133">Transmembrane helix</keyword>
<dbReference type="Proteomes" id="UP000095287">
    <property type="component" value="Unplaced"/>
</dbReference>
<evidence type="ECO:0000256" key="2">
    <source>
        <dbReference type="ARBA" id="ARBA00007414"/>
    </source>
</evidence>
<sequence>MRGENELISIPFRHIVYSVAGLPLSALFICIFLSVTLHLNQSTRTHCGVDNWLPSVSAAVASFSPERYIWRVLIALHAAPRLVLAFAFRNHLLTSPIRSPSTGIGFALLCQLACFLNLAENIFLLLLTSISSVEDHEAHKISFIGFAFCAISYMFLATGLYNYSNRRQLSTMGEASYQRKLLFCWSSVVSIIFACYFYYRHNTFCETGVYTLFALSEYCVIISNILFHSTAYYDFDGLTFSLSGSARASGDYQTLLPLHGDKRII</sequence>
<feature type="transmembrane region" description="Helical" evidence="8">
    <location>
        <begin position="108"/>
        <end position="129"/>
    </location>
</feature>
<dbReference type="WBParaSite" id="L893_g13040.t1">
    <property type="protein sequence ID" value="L893_g13040.t1"/>
    <property type="gene ID" value="L893_g13040"/>
</dbReference>
<feature type="transmembrane region" description="Helical" evidence="8">
    <location>
        <begin position="181"/>
        <end position="199"/>
    </location>
</feature>
<keyword evidence="6" id="KW-0333">Golgi apparatus</keyword>
<evidence type="ECO:0000256" key="1">
    <source>
        <dbReference type="ARBA" id="ARBA00004653"/>
    </source>
</evidence>
<comment type="similarity">
    <text evidence="2">Belongs to the PGAP2 family.</text>
</comment>
<dbReference type="InterPro" id="IPR039545">
    <property type="entry name" value="PGAP2"/>
</dbReference>
<accession>A0A1I7Y5V0</accession>
<dbReference type="PANTHER" id="PTHR12892:SF11">
    <property type="entry name" value="POST-GPI ATTACHMENT TO PROTEINS FACTOR 2"/>
    <property type="match status" value="1"/>
</dbReference>
<keyword evidence="10" id="KW-1185">Reference proteome</keyword>
<dbReference type="Pfam" id="PF10277">
    <property type="entry name" value="Frag1"/>
    <property type="match status" value="1"/>
</dbReference>
<organism evidence="10 11">
    <name type="scientific">Steinernema glaseri</name>
    <dbReference type="NCBI Taxonomy" id="37863"/>
    <lineage>
        <taxon>Eukaryota</taxon>
        <taxon>Metazoa</taxon>
        <taxon>Ecdysozoa</taxon>
        <taxon>Nematoda</taxon>
        <taxon>Chromadorea</taxon>
        <taxon>Rhabditida</taxon>
        <taxon>Tylenchina</taxon>
        <taxon>Panagrolaimomorpha</taxon>
        <taxon>Strongyloidoidea</taxon>
        <taxon>Steinernematidae</taxon>
        <taxon>Steinernema</taxon>
    </lineage>
</organism>
<evidence type="ECO:0000313" key="10">
    <source>
        <dbReference type="Proteomes" id="UP000095287"/>
    </source>
</evidence>
<evidence type="ECO:0000256" key="4">
    <source>
        <dbReference type="ARBA" id="ARBA00022692"/>
    </source>
</evidence>
<reference evidence="11" key="1">
    <citation type="submission" date="2016-11" db="UniProtKB">
        <authorList>
            <consortium name="WormBaseParasite"/>
        </authorList>
    </citation>
    <scope>IDENTIFICATION</scope>
</reference>
<comment type="subcellular location">
    <subcellularLocation>
        <location evidence="1">Golgi apparatus membrane</location>
        <topology evidence="1">Multi-pass membrane protein</topology>
    </subcellularLocation>
</comment>
<dbReference type="InterPro" id="IPR019402">
    <property type="entry name" value="CWH43_N"/>
</dbReference>
<keyword evidence="4 8" id="KW-0812">Transmembrane</keyword>
<keyword evidence="3" id="KW-0337">GPI-anchor biosynthesis</keyword>
<evidence type="ECO:0000313" key="11">
    <source>
        <dbReference type="WBParaSite" id="L893_g13040.t1"/>
    </source>
</evidence>
<name>A0A1I7Y5V0_9BILA</name>
<dbReference type="GO" id="GO:0006506">
    <property type="term" value="P:GPI anchor biosynthetic process"/>
    <property type="evidence" value="ECO:0007669"/>
    <property type="project" value="UniProtKB-KW"/>
</dbReference>
<keyword evidence="7 8" id="KW-0472">Membrane</keyword>
<evidence type="ECO:0000256" key="5">
    <source>
        <dbReference type="ARBA" id="ARBA00022989"/>
    </source>
</evidence>
<feature type="transmembrane region" description="Helical" evidence="8">
    <location>
        <begin position="141"/>
        <end position="161"/>
    </location>
</feature>
<dbReference type="AlphaFoldDB" id="A0A1I7Y5V0"/>
<dbReference type="GO" id="GO:0005789">
    <property type="term" value="C:endoplasmic reticulum membrane"/>
    <property type="evidence" value="ECO:0007669"/>
    <property type="project" value="TreeGrafter"/>
</dbReference>
<protein>
    <submittedName>
        <fullName evidence="11">Post-GPI attachment to proteins factor 2</fullName>
    </submittedName>
</protein>
<evidence type="ECO:0000256" key="3">
    <source>
        <dbReference type="ARBA" id="ARBA00022502"/>
    </source>
</evidence>
<dbReference type="GO" id="GO:0000139">
    <property type="term" value="C:Golgi membrane"/>
    <property type="evidence" value="ECO:0007669"/>
    <property type="project" value="UniProtKB-SubCell"/>
</dbReference>
<dbReference type="PANTHER" id="PTHR12892">
    <property type="entry name" value="FGF RECEPTOR ACTIVATING PROTEIN 1"/>
    <property type="match status" value="1"/>
</dbReference>
<feature type="transmembrane region" description="Helical" evidence="8">
    <location>
        <begin position="12"/>
        <end position="35"/>
    </location>
</feature>
<evidence type="ECO:0000256" key="8">
    <source>
        <dbReference type="SAM" id="Phobius"/>
    </source>
</evidence>
<evidence type="ECO:0000256" key="7">
    <source>
        <dbReference type="ARBA" id="ARBA00023136"/>
    </source>
</evidence>
<proteinExistence type="inferred from homology"/>
<feature type="domain" description="CWH43-like N-terminal" evidence="9">
    <location>
        <begin position="12"/>
        <end position="237"/>
    </location>
</feature>